<dbReference type="AlphaFoldDB" id="A0A9P9BVF5"/>
<gene>
    <name evidence="2" type="ORF">B0I36DRAFT_390284</name>
</gene>
<feature type="region of interest" description="Disordered" evidence="1">
    <location>
        <begin position="80"/>
        <end position="102"/>
    </location>
</feature>
<feature type="compositionally biased region" description="Basic and acidic residues" evidence="1">
    <location>
        <begin position="16"/>
        <end position="26"/>
    </location>
</feature>
<organism evidence="2 3">
    <name type="scientific">Microdochium trichocladiopsis</name>
    <dbReference type="NCBI Taxonomy" id="1682393"/>
    <lineage>
        <taxon>Eukaryota</taxon>
        <taxon>Fungi</taxon>
        <taxon>Dikarya</taxon>
        <taxon>Ascomycota</taxon>
        <taxon>Pezizomycotina</taxon>
        <taxon>Sordariomycetes</taxon>
        <taxon>Xylariomycetidae</taxon>
        <taxon>Xylariales</taxon>
        <taxon>Microdochiaceae</taxon>
        <taxon>Microdochium</taxon>
    </lineage>
</organism>
<dbReference type="Proteomes" id="UP000756346">
    <property type="component" value="Unassembled WGS sequence"/>
</dbReference>
<comment type="caution">
    <text evidence="2">The sequence shown here is derived from an EMBL/GenBank/DDBJ whole genome shotgun (WGS) entry which is preliminary data.</text>
</comment>
<protein>
    <submittedName>
        <fullName evidence="2">Uncharacterized protein</fullName>
    </submittedName>
</protein>
<dbReference type="EMBL" id="JAGTJQ010000001">
    <property type="protein sequence ID" value="KAH7039672.1"/>
    <property type="molecule type" value="Genomic_DNA"/>
</dbReference>
<accession>A0A9P9BVF5</accession>
<feature type="region of interest" description="Disordered" evidence="1">
    <location>
        <begin position="1"/>
        <end position="49"/>
    </location>
</feature>
<name>A0A9P9BVF5_9PEZI</name>
<dbReference type="GeneID" id="70190933"/>
<evidence type="ECO:0000313" key="3">
    <source>
        <dbReference type="Proteomes" id="UP000756346"/>
    </source>
</evidence>
<reference evidence="2" key="1">
    <citation type="journal article" date="2021" name="Nat. Commun.">
        <title>Genetic determinants of endophytism in the Arabidopsis root mycobiome.</title>
        <authorList>
            <person name="Mesny F."/>
            <person name="Miyauchi S."/>
            <person name="Thiergart T."/>
            <person name="Pickel B."/>
            <person name="Atanasova L."/>
            <person name="Karlsson M."/>
            <person name="Huettel B."/>
            <person name="Barry K.W."/>
            <person name="Haridas S."/>
            <person name="Chen C."/>
            <person name="Bauer D."/>
            <person name="Andreopoulos W."/>
            <person name="Pangilinan J."/>
            <person name="LaButti K."/>
            <person name="Riley R."/>
            <person name="Lipzen A."/>
            <person name="Clum A."/>
            <person name="Drula E."/>
            <person name="Henrissat B."/>
            <person name="Kohler A."/>
            <person name="Grigoriev I.V."/>
            <person name="Martin F.M."/>
            <person name="Hacquard S."/>
        </authorList>
    </citation>
    <scope>NUCLEOTIDE SEQUENCE</scope>
    <source>
        <strain evidence="2">MPI-CAGE-CH-0230</strain>
    </source>
</reference>
<sequence length="102" mass="11197">MTPVRGLGCRYLTEASRQRRTPETHDSTLQNDHASIVSGGGGGAAATRVESHEAPRLQLCRCSMRFYGDSCRYTHWAGTNARRGGPRTCRDVPFGESQQGDK</sequence>
<keyword evidence="3" id="KW-1185">Reference proteome</keyword>
<evidence type="ECO:0000313" key="2">
    <source>
        <dbReference type="EMBL" id="KAH7039672.1"/>
    </source>
</evidence>
<proteinExistence type="predicted"/>
<evidence type="ECO:0000256" key="1">
    <source>
        <dbReference type="SAM" id="MobiDB-lite"/>
    </source>
</evidence>
<dbReference type="RefSeq" id="XP_046017727.1">
    <property type="nucleotide sequence ID" value="XM_046161387.1"/>
</dbReference>